<evidence type="ECO:0000313" key="2">
    <source>
        <dbReference type="Proteomes" id="UP001162480"/>
    </source>
</evidence>
<dbReference type="EMBL" id="OX597819">
    <property type="protein sequence ID" value="CAI9724261.1"/>
    <property type="molecule type" value="Genomic_DNA"/>
</dbReference>
<keyword evidence="2" id="KW-1185">Reference proteome</keyword>
<accession>A0AA36AXT7</accession>
<protein>
    <submittedName>
        <fullName evidence="1">Uncharacterized protein</fullName>
    </submittedName>
</protein>
<gene>
    <name evidence="1" type="ORF">OCTVUL_1B020079</name>
</gene>
<dbReference type="AlphaFoldDB" id="A0AA36AXT7"/>
<dbReference type="Proteomes" id="UP001162480">
    <property type="component" value="Chromosome 6"/>
</dbReference>
<sequence length="90" mass="10538">MIQKEGTTVKVEPPQRVLEAEKRKAIIYKTHNLKDRKMDRMAEETVEKCLQQIWSDIGYITRGKKFGTIDVRMTFFSVVVYVVCDKCLKP</sequence>
<organism evidence="1 2">
    <name type="scientific">Octopus vulgaris</name>
    <name type="common">Common octopus</name>
    <dbReference type="NCBI Taxonomy" id="6645"/>
    <lineage>
        <taxon>Eukaryota</taxon>
        <taxon>Metazoa</taxon>
        <taxon>Spiralia</taxon>
        <taxon>Lophotrochozoa</taxon>
        <taxon>Mollusca</taxon>
        <taxon>Cephalopoda</taxon>
        <taxon>Coleoidea</taxon>
        <taxon>Octopodiformes</taxon>
        <taxon>Octopoda</taxon>
        <taxon>Incirrata</taxon>
        <taxon>Octopodidae</taxon>
        <taxon>Octopus</taxon>
    </lineage>
</organism>
<reference evidence="1" key="1">
    <citation type="submission" date="2023-08" db="EMBL/GenBank/DDBJ databases">
        <authorList>
            <person name="Alioto T."/>
            <person name="Alioto T."/>
            <person name="Gomez Garrido J."/>
        </authorList>
    </citation>
    <scope>NUCLEOTIDE SEQUENCE</scope>
</reference>
<proteinExistence type="predicted"/>
<evidence type="ECO:0000313" key="1">
    <source>
        <dbReference type="EMBL" id="CAI9724261.1"/>
    </source>
</evidence>
<name>A0AA36AXT7_OCTVU</name>